<evidence type="ECO:0000256" key="6">
    <source>
        <dbReference type="ARBA" id="ARBA00024222"/>
    </source>
</evidence>
<dbReference type="Xenbase" id="XB-GENE-17341175">
    <property type="gene designation" value="tgm3l.8.S"/>
</dbReference>
<keyword evidence="4 9" id="KW-0106">Calcium</keyword>
<comment type="similarity">
    <text evidence="1">Belongs to the transglutaminase superfamily. Transglutaminase family.</text>
</comment>
<dbReference type="FunFam" id="3.90.260.10:FF:000001">
    <property type="entry name" value="Protein-glutamine gamma-glutamyltransferase 2"/>
    <property type="match status" value="1"/>
</dbReference>
<feature type="active site" evidence="8">
    <location>
        <position position="352"/>
    </location>
</feature>
<dbReference type="InterPro" id="IPR008958">
    <property type="entry name" value="Transglutaminase_C"/>
</dbReference>
<evidence type="ECO:0000256" key="7">
    <source>
        <dbReference type="ARBA" id="ARBA00051843"/>
    </source>
</evidence>
<evidence type="ECO:0000259" key="11">
    <source>
        <dbReference type="SMART" id="SM00460"/>
    </source>
</evidence>
<evidence type="ECO:0000256" key="4">
    <source>
        <dbReference type="ARBA" id="ARBA00022837"/>
    </source>
</evidence>
<comment type="catalytic activity">
    <reaction evidence="7">
        <text>L-glutaminyl-[protein] + L-lysyl-[protein] = [protein]-L-lysyl-N(6)-5-L-glutamyl-[protein] + NH4(+)</text>
        <dbReference type="Rhea" id="RHEA:54816"/>
        <dbReference type="Rhea" id="RHEA-COMP:9752"/>
        <dbReference type="Rhea" id="RHEA-COMP:10207"/>
        <dbReference type="Rhea" id="RHEA-COMP:14005"/>
        <dbReference type="ChEBI" id="CHEBI:28938"/>
        <dbReference type="ChEBI" id="CHEBI:29969"/>
        <dbReference type="ChEBI" id="CHEBI:30011"/>
        <dbReference type="ChEBI" id="CHEBI:138370"/>
        <dbReference type="EC" id="2.3.2.13"/>
    </reaction>
</comment>
<dbReference type="SMART" id="SM00460">
    <property type="entry name" value="TGc"/>
    <property type="match status" value="1"/>
</dbReference>
<dbReference type="Gene3D" id="2.60.40.10">
    <property type="entry name" value="Immunoglobulins"/>
    <property type="match status" value="3"/>
</dbReference>
<dbReference type="Bgee" id="108702206">
    <property type="expression patterns" value="Expressed in zone of skin and 2 other cell types or tissues"/>
</dbReference>
<dbReference type="InterPro" id="IPR002931">
    <property type="entry name" value="Transglutaminase-like"/>
</dbReference>
<evidence type="ECO:0000256" key="5">
    <source>
        <dbReference type="ARBA" id="ARBA00023315"/>
    </source>
</evidence>
<dbReference type="GeneID" id="108702206"/>
<feature type="compositionally biased region" description="Basic and acidic residues" evidence="10">
    <location>
        <begin position="470"/>
        <end position="479"/>
    </location>
</feature>
<dbReference type="GO" id="GO:0046872">
    <property type="term" value="F:metal ion binding"/>
    <property type="evidence" value="ECO:0007669"/>
    <property type="project" value="UniProtKB-KW"/>
</dbReference>
<dbReference type="InterPro" id="IPR036238">
    <property type="entry name" value="Transglutaminase_C_sf"/>
</dbReference>
<dbReference type="GO" id="GO:0030216">
    <property type="term" value="P:keratinocyte differentiation"/>
    <property type="evidence" value="ECO:0000318"/>
    <property type="project" value="GO_Central"/>
</dbReference>
<dbReference type="PANTHER" id="PTHR11590">
    <property type="entry name" value="PROTEIN-GLUTAMINE GAMMA-GLUTAMYLTRANSFERASE"/>
    <property type="match status" value="1"/>
</dbReference>
<feature type="domain" description="Transglutaminase-like" evidence="11">
    <location>
        <begin position="264"/>
        <end position="355"/>
    </location>
</feature>
<dbReference type="InterPro" id="IPR013808">
    <property type="entry name" value="Transglutaminase_AS"/>
</dbReference>
<dbReference type="EC" id="2.3.2.13" evidence="6"/>
<feature type="active site" evidence="8">
    <location>
        <position position="329"/>
    </location>
</feature>
<dbReference type="STRING" id="8355.A0A1L8EMD9"/>
<evidence type="ECO:0000256" key="1">
    <source>
        <dbReference type="ARBA" id="ARBA00005968"/>
    </source>
</evidence>
<dbReference type="Pfam" id="PF00927">
    <property type="entry name" value="Transglut_C"/>
    <property type="match status" value="2"/>
</dbReference>
<sequence length="693" mass="77125">MTTLQLRSVNIQKQTNAANHHTSDYDSTSFVVRRGEYIINSFNFNRPFSTGESLAIAVETGPSPSVSNKTKVVMPVSTNVNPKTWSASRGQSSGGTVTVKINIPVDAVIGRYKVTANVNRSGRIASYRLFEWIVLFNPWNQEDQVYMSNEAERNEYVLNETGLIFTGSSSFKGSRRWDYAQFEGDILDIGLFLLDSSREYKTDPTTDVSKRNDPIYVGRVLSSMVNSNDDRGVLVGNWTGDYTGGQTPSSWSGSAAILRSWRKNGPVKFGQCWVYAGVLCTVLRCLGIPSRVITNFESAHDTNTNLLIEQYFDEYGMSLPSPDSVWNFHCWDEGWFTRHDLGDDFGGWQILDATPQELSDGSFRLGPTSQKAVKEGEVTFDFDTTFVFGEVNSDRKQYIKYRDGRPLSNTYTDSVSVGKFISTKAVGSFDRLDVTNDYKYPEGFAKEREIFNKARTTLLSFGIATMSMRMEQDEPKGPKPEITGSFKPSGEPQIGDDVPFIFIIKNPTSATKNIKFKLTVTSIIYNRTTVKEILTNSQSVTVAANKEESISLTVEYAKYQNALTPDNMIRAVAVCEEENGATLLSESVLTLKNPPMQLKVSEKVIVNKAVSVEVIFNNTIGETLKNCLLTLEGSGLIKEAMKIQVPDLKPNEKYSTKVAITPYKVGEKNCSANFSANKLSDVKAYYIVKVDSA</sequence>
<evidence type="ECO:0000256" key="2">
    <source>
        <dbReference type="ARBA" id="ARBA00022679"/>
    </source>
</evidence>
<accession>A0A1L8EMD9</accession>
<keyword evidence="3 9" id="KW-0479">Metal-binding</keyword>
<dbReference type="OMA" id="KNPPMQL"/>
<dbReference type="SUPFAM" id="SSF81296">
    <property type="entry name" value="E set domains"/>
    <property type="match status" value="1"/>
</dbReference>
<dbReference type="RefSeq" id="XP_041434001.1">
    <property type="nucleotide sequence ID" value="XM_041578067.1"/>
</dbReference>
<keyword evidence="2" id="KW-0808">Transferase</keyword>
<dbReference type="FunFam" id="2.60.40.10:FF:000090">
    <property type="entry name" value="Protein-glutamine gamma-glutamyltransferase 2"/>
    <property type="match status" value="1"/>
</dbReference>
<evidence type="ECO:0000256" key="3">
    <source>
        <dbReference type="ARBA" id="ARBA00022723"/>
    </source>
</evidence>
<dbReference type="OrthoDB" id="437511at2759"/>
<proteinExistence type="inferred from homology"/>
<dbReference type="Pfam" id="PF00868">
    <property type="entry name" value="Transglut_N"/>
    <property type="match status" value="1"/>
</dbReference>
<dbReference type="PANTHER" id="PTHR11590:SF82">
    <property type="entry name" value="PROTEIN-GLUTAMINE GAMMA-GLUTAMYLTRANSFERASE E"/>
    <property type="match status" value="1"/>
</dbReference>
<reference evidence="13" key="1">
    <citation type="submission" date="2022-04" db="UniProtKB">
        <authorList>
            <consortium name="RefSeq"/>
        </authorList>
    </citation>
    <scope>IDENTIFICATION</scope>
    <source>
        <strain evidence="13 14">J_2021</strain>
        <tissue evidence="13 14">Erythrocytes</tissue>
    </source>
</reference>
<dbReference type="CTD" id="108702206"/>
<dbReference type="AGR" id="Xenbase:XB-GENE-17341175"/>
<dbReference type="InterPro" id="IPR023608">
    <property type="entry name" value="Transglutaminase_animal"/>
</dbReference>
<feature type="binding site" evidence="9">
    <location>
        <position position="447"/>
    </location>
    <ligand>
        <name>Ca(2+)</name>
        <dbReference type="ChEBI" id="CHEBI:29108"/>
    </ligand>
</feature>
<keyword evidence="5" id="KW-0012">Acyltransferase</keyword>
<dbReference type="RefSeq" id="XP_018093201.1">
    <property type="nucleotide sequence ID" value="XM_018237712.2"/>
</dbReference>
<dbReference type="InterPro" id="IPR014756">
    <property type="entry name" value="Ig_E-set"/>
</dbReference>
<dbReference type="InterPro" id="IPR013783">
    <property type="entry name" value="Ig-like_fold"/>
</dbReference>
<organism evidence="13">
    <name type="scientific">Xenopus laevis</name>
    <name type="common">African clawed frog</name>
    <dbReference type="NCBI Taxonomy" id="8355"/>
    <lineage>
        <taxon>Eukaryota</taxon>
        <taxon>Metazoa</taxon>
        <taxon>Chordata</taxon>
        <taxon>Craniata</taxon>
        <taxon>Vertebrata</taxon>
        <taxon>Euteleostomi</taxon>
        <taxon>Amphibia</taxon>
        <taxon>Batrachia</taxon>
        <taxon>Anura</taxon>
        <taxon>Pipoidea</taxon>
        <taxon>Pipidae</taxon>
        <taxon>Xenopodinae</taxon>
        <taxon>Xenopus</taxon>
        <taxon>Xenopus</taxon>
    </lineage>
</organism>
<dbReference type="InterPro" id="IPR001102">
    <property type="entry name" value="Transglutaminase_N"/>
</dbReference>
<protein>
    <recommendedName>
        <fullName evidence="6">protein-glutamine gamma-glutamyltransferase</fullName>
        <ecNumber evidence="6">2.3.2.13</ecNumber>
    </recommendedName>
</protein>
<evidence type="ECO:0000256" key="9">
    <source>
        <dbReference type="PIRSR" id="PIRSR000459-2"/>
    </source>
</evidence>
<feature type="binding site" evidence="9">
    <location>
        <position position="394"/>
    </location>
    <ligand>
        <name>Ca(2+)</name>
        <dbReference type="ChEBI" id="CHEBI:29108"/>
    </ligand>
</feature>
<evidence type="ECO:0000313" key="15">
    <source>
        <dbReference type="Xenbase" id="XB-GENE-17341175"/>
    </source>
</evidence>
<dbReference type="FunFam" id="2.60.40.10:FF:000171">
    <property type="entry name" value="protein-glutamine gamma-glutamyltransferase 6"/>
    <property type="match status" value="1"/>
</dbReference>
<feature type="binding site" evidence="9">
    <location>
        <position position="392"/>
    </location>
    <ligand>
        <name>Ca(2+)</name>
        <dbReference type="ChEBI" id="CHEBI:29108"/>
    </ligand>
</feature>
<dbReference type="Proteomes" id="UP000186698">
    <property type="component" value="Chromosome 9_10S"/>
</dbReference>
<evidence type="ECO:0000313" key="12">
    <source>
        <dbReference type="Proteomes" id="UP000186698"/>
    </source>
</evidence>
<evidence type="ECO:0000313" key="13">
    <source>
        <dbReference type="RefSeq" id="XP_018093201.1"/>
    </source>
</evidence>
<keyword evidence="12" id="KW-1185">Reference proteome</keyword>
<name>A0A1L8EMD9_XENLA</name>
<dbReference type="InterPro" id="IPR050779">
    <property type="entry name" value="Transglutaminase"/>
</dbReference>
<evidence type="ECO:0000256" key="10">
    <source>
        <dbReference type="SAM" id="MobiDB-lite"/>
    </source>
</evidence>
<evidence type="ECO:0000256" key="8">
    <source>
        <dbReference type="PIRSR" id="PIRSR000459-1"/>
    </source>
</evidence>
<dbReference type="SUPFAM" id="SSF49309">
    <property type="entry name" value="Transglutaminase, two C-terminal domains"/>
    <property type="match status" value="2"/>
</dbReference>
<dbReference type="Pfam" id="PF01841">
    <property type="entry name" value="Transglut_core"/>
    <property type="match status" value="1"/>
</dbReference>
<dbReference type="KEGG" id="xla:108702206"/>
<comment type="cofactor">
    <cofactor evidence="9">
        <name>Ca(2+)</name>
        <dbReference type="ChEBI" id="CHEBI:29108"/>
    </cofactor>
    <text evidence="9">Binds 1 Ca(2+) ion per subunit.</text>
</comment>
<feature type="active site" evidence="8">
    <location>
        <position position="272"/>
    </location>
</feature>
<dbReference type="PIRSF" id="PIRSF000459">
    <property type="entry name" value="TGM_EBP42"/>
    <property type="match status" value="1"/>
</dbReference>
<feature type="region of interest" description="Disordered" evidence="10">
    <location>
        <begin position="470"/>
        <end position="492"/>
    </location>
</feature>
<dbReference type="AlphaFoldDB" id="A0A1L8EMD9"/>
<evidence type="ECO:0000313" key="14">
    <source>
        <dbReference type="RefSeq" id="XP_041434001.1"/>
    </source>
</evidence>
<dbReference type="GO" id="GO:0003810">
    <property type="term" value="F:protein-glutamine gamma-glutamyltransferase activity"/>
    <property type="evidence" value="ECO:0000318"/>
    <property type="project" value="GO_Central"/>
</dbReference>
<dbReference type="PaxDb" id="8355-A0A1L8EMD9"/>
<dbReference type="InterPro" id="IPR038765">
    <property type="entry name" value="Papain-like_cys_pep_sf"/>
</dbReference>
<dbReference type="Gene3D" id="3.90.260.10">
    <property type="entry name" value="Transglutaminase-like"/>
    <property type="match status" value="1"/>
</dbReference>
<feature type="binding site" evidence="9">
    <location>
        <position position="442"/>
    </location>
    <ligand>
        <name>Ca(2+)</name>
        <dbReference type="ChEBI" id="CHEBI:29108"/>
    </ligand>
</feature>
<dbReference type="SUPFAM" id="SSF54001">
    <property type="entry name" value="Cysteine proteinases"/>
    <property type="match status" value="1"/>
</dbReference>
<dbReference type="PROSITE" id="PS00547">
    <property type="entry name" value="TRANSGLUTAMINASES"/>
    <property type="match status" value="1"/>
</dbReference>
<gene>
    <name evidence="13 14 15" type="primary">tgm3l.8.S</name>
</gene>
<dbReference type="InterPro" id="IPR036985">
    <property type="entry name" value="Transglutaminase-like_sf"/>
</dbReference>